<gene>
    <name evidence="2" type="ORF">SAMN04489727_4273</name>
</gene>
<organism evidence="2 3">
    <name type="scientific">Amycolatopsis tolypomycina</name>
    <dbReference type="NCBI Taxonomy" id="208445"/>
    <lineage>
        <taxon>Bacteria</taxon>
        <taxon>Bacillati</taxon>
        <taxon>Actinomycetota</taxon>
        <taxon>Actinomycetes</taxon>
        <taxon>Pseudonocardiales</taxon>
        <taxon>Pseudonocardiaceae</taxon>
        <taxon>Amycolatopsis</taxon>
    </lineage>
</organism>
<evidence type="ECO:0000313" key="2">
    <source>
        <dbReference type="EMBL" id="SEC57877.1"/>
    </source>
</evidence>
<keyword evidence="1" id="KW-0732">Signal</keyword>
<dbReference type="Proteomes" id="UP000199622">
    <property type="component" value="Unassembled WGS sequence"/>
</dbReference>
<reference evidence="3" key="1">
    <citation type="submission" date="2016-10" db="EMBL/GenBank/DDBJ databases">
        <authorList>
            <person name="Varghese N."/>
            <person name="Submissions S."/>
        </authorList>
    </citation>
    <scope>NUCLEOTIDE SEQUENCE [LARGE SCALE GENOMIC DNA]</scope>
    <source>
        <strain evidence="3">DSM 44544</strain>
    </source>
</reference>
<dbReference type="AlphaFoldDB" id="A0A1H4TN90"/>
<name>A0A1H4TN90_9PSEU</name>
<accession>A0A1H4TN90</accession>
<feature type="chain" id="PRO_5011456737" evidence="1">
    <location>
        <begin position="29"/>
        <end position="144"/>
    </location>
</feature>
<proteinExistence type="predicted"/>
<keyword evidence="3" id="KW-1185">Reference proteome</keyword>
<dbReference type="RefSeq" id="WP_244170246.1">
    <property type="nucleotide sequence ID" value="NZ_FNSO01000004.1"/>
</dbReference>
<feature type="signal peptide" evidence="1">
    <location>
        <begin position="1"/>
        <end position="28"/>
    </location>
</feature>
<evidence type="ECO:0000313" key="3">
    <source>
        <dbReference type="Proteomes" id="UP000199622"/>
    </source>
</evidence>
<dbReference type="EMBL" id="FNSO01000004">
    <property type="protein sequence ID" value="SEC57877.1"/>
    <property type="molecule type" value="Genomic_DNA"/>
</dbReference>
<protein>
    <submittedName>
        <fullName evidence="2">Uncharacterized protein</fullName>
    </submittedName>
</protein>
<sequence length="144" mass="14799">MRNKIAALAATTAFVAGGTLLGATSASAAVDPPGGSWDHTWTTTDGAKGGTIYIEENGDVVSLCDTAADGLAPRANISVEESSVPGAYDTRYTLTASGGLGSCATARASDGGTHDLPEHWNIGVGIYLGPNYQHSSQHYYLNDH</sequence>
<evidence type="ECO:0000256" key="1">
    <source>
        <dbReference type="SAM" id="SignalP"/>
    </source>
</evidence>